<dbReference type="AlphaFoldDB" id="A0A1C7ID43"/>
<evidence type="ECO:0000256" key="2">
    <source>
        <dbReference type="ARBA" id="ARBA00009749"/>
    </source>
</evidence>
<keyword evidence="12" id="KW-1185">Reference proteome</keyword>
<dbReference type="PANTHER" id="PTHR43773">
    <property type="entry name" value="MAGNESIUM TRANSPORTER MGTE"/>
    <property type="match status" value="1"/>
</dbReference>
<keyword evidence="7 9" id="KW-0472">Membrane</keyword>
<dbReference type="Gene3D" id="1.10.357.20">
    <property type="entry name" value="SLC41 divalent cation transporters, integral membrane domain"/>
    <property type="match status" value="1"/>
</dbReference>
<dbReference type="Gene3D" id="1.25.60.10">
    <property type="entry name" value="MgtE N-terminal domain-like"/>
    <property type="match status" value="1"/>
</dbReference>
<dbReference type="RefSeq" id="WP_065543691.1">
    <property type="nucleotide sequence ID" value="NZ_CP015405.2"/>
</dbReference>
<dbReference type="PROSITE" id="PS51371">
    <property type="entry name" value="CBS"/>
    <property type="match status" value="2"/>
</dbReference>
<keyword evidence="3 9" id="KW-0813">Transport</keyword>
<proteinExistence type="inferred from homology"/>
<dbReference type="KEGG" id="byl:A4V09_18585"/>
<keyword evidence="5 9" id="KW-0460">Magnesium</keyword>
<feature type="transmembrane region" description="Helical" evidence="9">
    <location>
        <begin position="319"/>
        <end position="349"/>
    </location>
</feature>
<dbReference type="GO" id="GO:0046872">
    <property type="term" value="F:metal ion binding"/>
    <property type="evidence" value="ECO:0007669"/>
    <property type="project" value="UniProtKB-KW"/>
</dbReference>
<dbReference type="SUPFAM" id="SSF161093">
    <property type="entry name" value="MgtE membrane domain-like"/>
    <property type="match status" value="1"/>
</dbReference>
<evidence type="ECO:0000256" key="6">
    <source>
        <dbReference type="ARBA" id="ARBA00022989"/>
    </source>
</evidence>
<dbReference type="SMART" id="SM00924">
    <property type="entry name" value="MgtE_N"/>
    <property type="match status" value="1"/>
</dbReference>
<dbReference type="STRING" id="1796616.A4V09_18585"/>
<keyword evidence="9" id="KW-1003">Cell membrane</keyword>
<reference evidence="11" key="1">
    <citation type="submission" date="2017-04" db="EMBL/GenBank/DDBJ databases">
        <title>Complete Genome Sequences of Twelve Strains of a Stable Defined Moderately Diverse Mouse Microbiota 2 (sDMDMm2).</title>
        <authorList>
            <person name="Uchimura Y."/>
            <person name="Wyss M."/>
            <person name="Brugiroux S."/>
            <person name="Limenitakis J.P."/>
            <person name="Stecher B."/>
            <person name="McCoy K.D."/>
            <person name="Macpherson A.J."/>
        </authorList>
    </citation>
    <scope>NUCLEOTIDE SEQUENCE</scope>
    <source>
        <strain evidence="11">YL58</strain>
    </source>
</reference>
<dbReference type="GO" id="GO:0015095">
    <property type="term" value="F:magnesium ion transmembrane transporter activity"/>
    <property type="evidence" value="ECO:0007669"/>
    <property type="project" value="UniProtKB-UniRule"/>
</dbReference>
<dbReference type="InterPro" id="IPR006667">
    <property type="entry name" value="SLC41_membr_dom"/>
</dbReference>
<evidence type="ECO:0000313" key="11">
    <source>
        <dbReference type="EMBL" id="ANU77577.1"/>
    </source>
</evidence>
<dbReference type="InterPro" id="IPR038076">
    <property type="entry name" value="MgtE_N_sf"/>
</dbReference>
<accession>A0A1C7ID43</accession>
<dbReference type="CDD" id="cd04606">
    <property type="entry name" value="CBS_pair_Mg_transporter"/>
    <property type="match status" value="1"/>
</dbReference>
<evidence type="ECO:0000256" key="4">
    <source>
        <dbReference type="ARBA" id="ARBA00022692"/>
    </source>
</evidence>
<evidence type="ECO:0000256" key="3">
    <source>
        <dbReference type="ARBA" id="ARBA00022448"/>
    </source>
</evidence>
<organism evidence="11 12">
    <name type="scientific">Blautia pseudococcoides</name>
    <dbReference type="NCBI Taxonomy" id="1796616"/>
    <lineage>
        <taxon>Bacteria</taxon>
        <taxon>Bacillati</taxon>
        <taxon>Bacillota</taxon>
        <taxon>Clostridia</taxon>
        <taxon>Lachnospirales</taxon>
        <taxon>Lachnospiraceae</taxon>
        <taxon>Blautia</taxon>
    </lineage>
</organism>
<dbReference type="Proteomes" id="UP000092574">
    <property type="component" value="Chromosome"/>
</dbReference>
<feature type="domain" description="CBS" evidence="10">
    <location>
        <begin position="147"/>
        <end position="209"/>
    </location>
</feature>
<evidence type="ECO:0000313" key="12">
    <source>
        <dbReference type="Proteomes" id="UP000092574"/>
    </source>
</evidence>
<dbReference type="InterPro" id="IPR000644">
    <property type="entry name" value="CBS_dom"/>
</dbReference>
<feature type="transmembrane region" description="Helical" evidence="9">
    <location>
        <begin position="370"/>
        <end position="391"/>
    </location>
</feature>
<evidence type="ECO:0000256" key="8">
    <source>
        <dbReference type="PROSITE-ProRule" id="PRU00703"/>
    </source>
</evidence>
<comment type="subunit">
    <text evidence="9">Homodimer.</text>
</comment>
<dbReference type="Gene3D" id="3.10.580.10">
    <property type="entry name" value="CBS-domain"/>
    <property type="match status" value="1"/>
</dbReference>
<dbReference type="Pfam" id="PF01769">
    <property type="entry name" value="MgtE"/>
    <property type="match status" value="1"/>
</dbReference>
<dbReference type="InterPro" id="IPR046342">
    <property type="entry name" value="CBS_dom_sf"/>
</dbReference>
<dbReference type="NCBIfam" id="TIGR00400">
    <property type="entry name" value="mgtE"/>
    <property type="match status" value="1"/>
</dbReference>
<dbReference type="Pfam" id="PF03448">
    <property type="entry name" value="MgtE_N"/>
    <property type="match status" value="1"/>
</dbReference>
<evidence type="ECO:0000256" key="9">
    <source>
        <dbReference type="RuleBase" id="RU362011"/>
    </source>
</evidence>
<feature type="transmembrane region" description="Helical" evidence="9">
    <location>
        <begin position="293"/>
        <end position="313"/>
    </location>
</feature>
<evidence type="ECO:0000256" key="1">
    <source>
        <dbReference type="ARBA" id="ARBA00004141"/>
    </source>
</evidence>
<feature type="transmembrane region" description="Helical" evidence="9">
    <location>
        <begin position="397"/>
        <end position="428"/>
    </location>
</feature>
<keyword evidence="9" id="KW-0479">Metal-binding</keyword>
<gene>
    <name evidence="11" type="ORF">A4V09_18585</name>
</gene>
<dbReference type="OrthoDB" id="9790355at2"/>
<evidence type="ECO:0000259" key="10">
    <source>
        <dbReference type="PROSITE" id="PS51371"/>
    </source>
</evidence>
<comment type="subcellular location">
    <subcellularLocation>
        <location evidence="9">Cell membrane</location>
        <topology evidence="9">Multi-pass membrane protein</topology>
    </subcellularLocation>
    <subcellularLocation>
        <location evidence="1">Membrane</location>
        <topology evidence="1">Multi-pass membrane protein</topology>
    </subcellularLocation>
</comment>
<sequence length="470" mass="51796">MNKNIFIPVTTNASISEFASEIISIIRSNLTPGKLREAIGEYHEKDIAATLTSLTKEECQRLFRIMQPENIANVLEYAEHNDSYFELLGINQKTEVLFFMETSSAVELLQNLSKENRTTLLDLMRPDIRAEIKLISSFDEDEIGSKMSTNFIAVSNNSTVKVAMSELICQAAENDNISTLYVVDENKTFCGAIDLKDLIIARENTPLSDITTLSYPYLYAKMEIQDCIPFLRDYSENSIPVLDDENKLLGIVTSHDFIEILGEELNEDYVKLGGLPSEEDLAEPIFLSIKKRIPWLSILLVLGLGVSATVGLFESIVAQIPIIMCFQSLILGMAGNVGTQSLAVAIRVLMDVQIDHKQKAMLVWKEVRIGFLNGLILGVLSFVAIGGYLCIKGNAPYFSFAVAGCLGIAMNLAMMISSLSGTVIPIFLKKIGVDPAVASGPLITTINDLVAVVSYYGLSWLILLNIMHIA</sequence>
<keyword evidence="4 9" id="KW-0812">Transmembrane</keyword>
<keyword evidence="6 9" id="KW-1133">Transmembrane helix</keyword>
<dbReference type="PANTHER" id="PTHR43773:SF1">
    <property type="entry name" value="MAGNESIUM TRANSPORTER MGTE"/>
    <property type="match status" value="1"/>
</dbReference>
<dbReference type="GO" id="GO:0005886">
    <property type="term" value="C:plasma membrane"/>
    <property type="evidence" value="ECO:0007669"/>
    <property type="project" value="UniProtKB-SubCell"/>
</dbReference>
<evidence type="ECO:0000256" key="7">
    <source>
        <dbReference type="ARBA" id="ARBA00023136"/>
    </source>
</evidence>
<feature type="transmembrane region" description="Helical" evidence="9">
    <location>
        <begin position="449"/>
        <end position="469"/>
    </location>
</feature>
<dbReference type="EMBL" id="CP015405">
    <property type="protein sequence ID" value="ANU77577.1"/>
    <property type="molecule type" value="Genomic_DNA"/>
</dbReference>
<dbReference type="InterPro" id="IPR036739">
    <property type="entry name" value="SLC41_membr_dom_sf"/>
</dbReference>
<dbReference type="Pfam" id="PF00571">
    <property type="entry name" value="CBS"/>
    <property type="match status" value="2"/>
</dbReference>
<dbReference type="SUPFAM" id="SSF54631">
    <property type="entry name" value="CBS-domain pair"/>
    <property type="match status" value="1"/>
</dbReference>
<dbReference type="InterPro" id="IPR006669">
    <property type="entry name" value="MgtE_transporter"/>
</dbReference>
<feature type="domain" description="CBS" evidence="10">
    <location>
        <begin position="210"/>
        <end position="267"/>
    </location>
</feature>
<comment type="function">
    <text evidence="9">Acts as a magnesium transporter.</text>
</comment>
<name>A0A1C7ID43_9FIRM</name>
<dbReference type="InterPro" id="IPR006668">
    <property type="entry name" value="Mg_transptr_MgtE_intracell_dom"/>
</dbReference>
<dbReference type="SUPFAM" id="SSF158791">
    <property type="entry name" value="MgtE N-terminal domain-like"/>
    <property type="match status" value="1"/>
</dbReference>
<keyword evidence="8" id="KW-0129">CBS domain</keyword>
<comment type="similarity">
    <text evidence="2 9">Belongs to the SLC41A transporter family.</text>
</comment>
<evidence type="ECO:0000256" key="5">
    <source>
        <dbReference type="ARBA" id="ARBA00022842"/>
    </source>
</evidence>
<protein>
    <recommendedName>
        <fullName evidence="9">Magnesium transporter MgtE</fullName>
    </recommendedName>
</protein>